<dbReference type="GeneID" id="107013416"/>
<proteinExistence type="predicted"/>
<organism evidence="1 2">
    <name type="scientific">Solanum pennellii</name>
    <name type="common">Tomato</name>
    <name type="synonym">Lycopersicon pennellii</name>
    <dbReference type="NCBI Taxonomy" id="28526"/>
    <lineage>
        <taxon>Eukaryota</taxon>
        <taxon>Viridiplantae</taxon>
        <taxon>Streptophyta</taxon>
        <taxon>Embryophyta</taxon>
        <taxon>Tracheophyta</taxon>
        <taxon>Spermatophyta</taxon>
        <taxon>Magnoliopsida</taxon>
        <taxon>eudicotyledons</taxon>
        <taxon>Gunneridae</taxon>
        <taxon>Pentapetalae</taxon>
        <taxon>asterids</taxon>
        <taxon>lamiids</taxon>
        <taxon>Solanales</taxon>
        <taxon>Solanaceae</taxon>
        <taxon>Solanoideae</taxon>
        <taxon>Solaneae</taxon>
        <taxon>Solanum</taxon>
        <taxon>Solanum subgen. Lycopersicon</taxon>
    </lineage>
</organism>
<reference evidence="1" key="1">
    <citation type="journal article" date="2014" name="Nat. Genet.">
        <title>The genome of the stress-tolerant wild tomato species Solanum pennellii.</title>
        <authorList>
            <person name="Bolger A."/>
            <person name="Scossa F."/>
            <person name="Bolger M.E."/>
            <person name="Lanz C."/>
            <person name="Maumus F."/>
            <person name="Tohge T."/>
            <person name="Quesneville H."/>
            <person name="Alseekh S."/>
            <person name="Sorensen I."/>
            <person name="Lichtenstein G."/>
            <person name="Fich E.A."/>
            <person name="Conte M."/>
            <person name="Keller H."/>
            <person name="Schneeberger K."/>
            <person name="Schwacke R."/>
            <person name="Ofner I."/>
            <person name="Vrebalov J."/>
            <person name="Xu Y."/>
            <person name="Osorio S."/>
            <person name="Aflitos S.A."/>
            <person name="Schijlen E."/>
            <person name="Jimenez-Gomez J.M."/>
            <person name="Ryngajllo M."/>
            <person name="Kimura S."/>
            <person name="Kumar R."/>
            <person name="Koenig D."/>
            <person name="Headland L.R."/>
            <person name="Maloof J.N."/>
            <person name="Sinha N."/>
            <person name="van Ham R.C."/>
            <person name="Lankhorst R.K."/>
            <person name="Mao L."/>
            <person name="Vogel A."/>
            <person name="Arsova B."/>
            <person name="Panstruga R."/>
            <person name="Fei Z."/>
            <person name="Rose J.K."/>
            <person name="Zamir D."/>
            <person name="Carrari F."/>
            <person name="Giovannoni J.J."/>
            <person name="Weigel D."/>
            <person name="Usadel B."/>
            <person name="Fernie A.R."/>
        </authorList>
    </citation>
    <scope>NUCLEOTIDE SEQUENCE [LARGE SCALE GENOMIC DNA]</scope>
    <source>
        <strain evidence="1">cv. LA0716</strain>
    </source>
</reference>
<sequence length="201" mass="23236">MGLLKYIFPKGDGTKKLAKWQMLLSEFDIAYLTQKAIKAQTLADHLAENPVDEEYEPLKTYFHDEEVSFVGEDLSKIYHGWRLFFDGAANWQGSLYSWSENGHRHGCPQVVGYWRFKSIDSSGSRRVGREEPKDYTLRANDFADAVVTIASMSKHPDTDYIDPLDIELNEYPVHCSHVEAEPDGLPWYFDIKKYLESEIYP</sequence>
<reference evidence="2" key="2">
    <citation type="submission" date="2025-08" db="UniProtKB">
        <authorList>
            <consortium name="RefSeq"/>
        </authorList>
    </citation>
    <scope>IDENTIFICATION</scope>
</reference>
<keyword evidence="1" id="KW-1185">Reference proteome</keyword>
<dbReference type="Proteomes" id="UP000694930">
    <property type="component" value="Chromosome 3"/>
</dbReference>
<dbReference type="PANTHER" id="PTHR48475">
    <property type="entry name" value="RIBONUCLEASE H"/>
    <property type="match status" value="1"/>
</dbReference>
<accession>A0ABM1GBR9</accession>
<dbReference type="RefSeq" id="XP_015068815.1">
    <property type="nucleotide sequence ID" value="XM_015213329.1"/>
</dbReference>
<evidence type="ECO:0000313" key="1">
    <source>
        <dbReference type="Proteomes" id="UP000694930"/>
    </source>
</evidence>
<name>A0ABM1GBR9_SOLPN</name>
<evidence type="ECO:0000313" key="2">
    <source>
        <dbReference type="RefSeq" id="XP_015068815.1"/>
    </source>
</evidence>
<gene>
    <name evidence="2" type="primary">LOC107013416</name>
</gene>
<protein>
    <submittedName>
        <fullName evidence="2">Uncharacterized protein LOC107013416</fullName>
    </submittedName>
</protein>
<dbReference type="PANTHER" id="PTHR48475:SF1">
    <property type="entry name" value="RNASE H TYPE-1 DOMAIN-CONTAINING PROTEIN"/>
    <property type="match status" value="1"/>
</dbReference>